<gene>
    <name evidence="2" type="ORF">C9I28_17245</name>
</gene>
<dbReference type="OrthoDB" id="5679339at2"/>
<dbReference type="InterPro" id="IPR010982">
    <property type="entry name" value="Lambda_DNA-bd_dom_sf"/>
</dbReference>
<dbReference type="InterPro" id="IPR001387">
    <property type="entry name" value="Cro/C1-type_HTH"/>
</dbReference>
<reference evidence="2 3" key="1">
    <citation type="submission" date="2018-03" db="EMBL/GenBank/DDBJ databases">
        <title>Massilia armeniaca sp. nov., isolated from desert soil.</title>
        <authorList>
            <person name="Huang H."/>
            <person name="Ren M."/>
        </authorList>
    </citation>
    <scope>NUCLEOTIDE SEQUENCE [LARGE SCALE GENOMIC DNA]</scope>
    <source>
        <strain evidence="2 3">ZMN-3</strain>
    </source>
</reference>
<dbReference type="CDD" id="cd00093">
    <property type="entry name" value="HTH_XRE"/>
    <property type="match status" value="1"/>
</dbReference>
<proteinExistence type="predicted"/>
<dbReference type="GO" id="GO:0003677">
    <property type="term" value="F:DNA binding"/>
    <property type="evidence" value="ECO:0007669"/>
    <property type="project" value="InterPro"/>
</dbReference>
<accession>A0A2R4CC24</accession>
<keyword evidence="3" id="KW-1185">Reference proteome</keyword>
<dbReference type="EMBL" id="CP028324">
    <property type="protein sequence ID" value="AVR97191.1"/>
    <property type="molecule type" value="Genomic_DNA"/>
</dbReference>
<protein>
    <submittedName>
        <fullName evidence="2">Transcriptional regulator</fullName>
    </submittedName>
</protein>
<name>A0A2R4CC24_9BURK</name>
<evidence type="ECO:0000313" key="3">
    <source>
        <dbReference type="Proteomes" id="UP000240505"/>
    </source>
</evidence>
<dbReference type="SMART" id="SM00530">
    <property type="entry name" value="HTH_XRE"/>
    <property type="match status" value="1"/>
</dbReference>
<dbReference type="PROSITE" id="PS50943">
    <property type="entry name" value="HTH_CROC1"/>
    <property type="match status" value="1"/>
</dbReference>
<sequence length="110" mass="12253">MNVFSDVQIINGPDGEPVYVVIPYATFLRTQARQRDELVPHQVVGLIAERGWTAARAWREYLGLTQQQVADRIGISQPAYAQQEAGLRPRKATRARIAAALGIEARLLDL</sequence>
<organism evidence="2 3">
    <name type="scientific">Pseudoduganella armeniaca</name>
    <dbReference type="NCBI Taxonomy" id="2072590"/>
    <lineage>
        <taxon>Bacteria</taxon>
        <taxon>Pseudomonadati</taxon>
        <taxon>Pseudomonadota</taxon>
        <taxon>Betaproteobacteria</taxon>
        <taxon>Burkholderiales</taxon>
        <taxon>Oxalobacteraceae</taxon>
        <taxon>Telluria group</taxon>
        <taxon>Pseudoduganella</taxon>
    </lineage>
</organism>
<dbReference type="KEGG" id="masz:C9I28_17245"/>
<dbReference type="SUPFAM" id="SSF47413">
    <property type="entry name" value="lambda repressor-like DNA-binding domains"/>
    <property type="match status" value="1"/>
</dbReference>
<dbReference type="AlphaFoldDB" id="A0A2R4CC24"/>
<dbReference type="Gene3D" id="1.10.260.40">
    <property type="entry name" value="lambda repressor-like DNA-binding domains"/>
    <property type="match status" value="1"/>
</dbReference>
<dbReference type="Proteomes" id="UP000240505">
    <property type="component" value="Chromosome"/>
</dbReference>
<evidence type="ECO:0000259" key="1">
    <source>
        <dbReference type="PROSITE" id="PS50943"/>
    </source>
</evidence>
<dbReference type="Pfam" id="PF01381">
    <property type="entry name" value="HTH_3"/>
    <property type="match status" value="1"/>
</dbReference>
<feature type="domain" description="HTH cro/C1-type" evidence="1">
    <location>
        <begin position="56"/>
        <end position="108"/>
    </location>
</feature>
<evidence type="ECO:0000313" key="2">
    <source>
        <dbReference type="EMBL" id="AVR97191.1"/>
    </source>
</evidence>
<dbReference type="RefSeq" id="WP_107142540.1">
    <property type="nucleotide sequence ID" value="NZ_CP028324.1"/>
</dbReference>